<proteinExistence type="predicted"/>
<evidence type="ECO:0000313" key="3">
    <source>
        <dbReference type="Proteomes" id="UP000054270"/>
    </source>
</evidence>
<accession>A0A0D2Q9D6</accession>
<feature type="compositionally biased region" description="Basic residues" evidence="1">
    <location>
        <begin position="486"/>
        <end position="496"/>
    </location>
</feature>
<dbReference type="OrthoDB" id="3243413at2759"/>
<dbReference type="AlphaFoldDB" id="A0A0D2Q9D6"/>
<dbReference type="EMBL" id="KN817522">
    <property type="protein sequence ID" value="KJA28270.1"/>
    <property type="molecule type" value="Genomic_DNA"/>
</dbReference>
<keyword evidence="3" id="KW-1185">Reference proteome</keyword>
<feature type="compositionally biased region" description="Basic and acidic residues" evidence="1">
    <location>
        <begin position="374"/>
        <end position="396"/>
    </location>
</feature>
<sequence>MPKRPKSPEAADDARYFTVYKPYPLNPNWAEEEDQKACAVWIAECIGPHHLWAIHEKPKSRNMMLLEVSKDFEDHASLLGEHRWSEFLKDPADDEKGRTTQVFHSFYARGRDAQKDGWKVIVVQSKWFDDWAPGKDRIKYPYPNTHWCPTPVEDKTNKTLCRPLPAETKAPPPRAQSTVVGSSTWVAKQTEPAPTKAALASAWSGGSAQMAQVIEQAPSASSSSSPSIHPRSPISSGASTPVLPGPKGKVAWGRSVPLQKFVSDAVRANSRKTGWTAVQPAAPAGAKSPLAEEAPKGPVNAWAKPLKVPASQRSKPAPTPAPKIDSQWGSTEADYGAWQVDAAAKDGANRNTSTPDTPITSTWGGTPASPRKGRTQDRKERRDQPASSSHKDHGSDHQNGSLSRRESASNAPFGRDKRDKSSSRACSDRDKRDGSSSRARSDRRQPDESFKVPSNRDRHDVVDFITPQHEKRRGWDVPSPEQSYKHTPKPWDKKKKEKETIETMMFGPAEEWDAAPLSKMPDVKAANGSSRTLCRR</sequence>
<reference evidence="3" key="1">
    <citation type="submission" date="2014-04" db="EMBL/GenBank/DDBJ databases">
        <title>Evolutionary Origins and Diversification of the Mycorrhizal Mutualists.</title>
        <authorList>
            <consortium name="DOE Joint Genome Institute"/>
            <consortium name="Mycorrhizal Genomics Consortium"/>
            <person name="Kohler A."/>
            <person name="Kuo A."/>
            <person name="Nagy L.G."/>
            <person name="Floudas D."/>
            <person name="Copeland A."/>
            <person name="Barry K.W."/>
            <person name="Cichocki N."/>
            <person name="Veneault-Fourrey C."/>
            <person name="LaButti K."/>
            <person name="Lindquist E.A."/>
            <person name="Lipzen A."/>
            <person name="Lundell T."/>
            <person name="Morin E."/>
            <person name="Murat C."/>
            <person name="Riley R."/>
            <person name="Ohm R."/>
            <person name="Sun H."/>
            <person name="Tunlid A."/>
            <person name="Henrissat B."/>
            <person name="Grigoriev I.V."/>
            <person name="Hibbett D.S."/>
            <person name="Martin F."/>
        </authorList>
    </citation>
    <scope>NUCLEOTIDE SEQUENCE [LARGE SCALE GENOMIC DNA]</scope>
    <source>
        <strain evidence="3">FD-334 SS-4</strain>
    </source>
</reference>
<feature type="compositionally biased region" description="Low complexity" evidence="1">
    <location>
        <begin position="217"/>
        <end position="236"/>
    </location>
</feature>
<name>A0A0D2Q9D6_HYPSF</name>
<protein>
    <submittedName>
        <fullName evidence="2">Uncharacterized protein</fullName>
    </submittedName>
</protein>
<feature type="compositionally biased region" description="Polar residues" evidence="1">
    <location>
        <begin position="175"/>
        <end position="187"/>
    </location>
</feature>
<feature type="region of interest" description="Disordered" evidence="1">
    <location>
        <begin position="165"/>
        <end position="192"/>
    </location>
</feature>
<evidence type="ECO:0000256" key="1">
    <source>
        <dbReference type="SAM" id="MobiDB-lite"/>
    </source>
</evidence>
<gene>
    <name evidence="2" type="ORF">HYPSUDRAFT_811264</name>
</gene>
<evidence type="ECO:0000313" key="2">
    <source>
        <dbReference type="EMBL" id="KJA28270.1"/>
    </source>
</evidence>
<feature type="compositionally biased region" description="Basic and acidic residues" evidence="1">
    <location>
        <begin position="414"/>
        <end position="462"/>
    </location>
</feature>
<feature type="compositionally biased region" description="Polar residues" evidence="1">
    <location>
        <begin position="349"/>
        <end position="364"/>
    </location>
</feature>
<feature type="compositionally biased region" description="Polar residues" evidence="1">
    <location>
        <begin position="527"/>
        <end position="536"/>
    </location>
</feature>
<organism evidence="2 3">
    <name type="scientific">Hypholoma sublateritium (strain FD-334 SS-4)</name>
    <dbReference type="NCBI Taxonomy" id="945553"/>
    <lineage>
        <taxon>Eukaryota</taxon>
        <taxon>Fungi</taxon>
        <taxon>Dikarya</taxon>
        <taxon>Basidiomycota</taxon>
        <taxon>Agaricomycotina</taxon>
        <taxon>Agaricomycetes</taxon>
        <taxon>Agaricomycetidae</taxon>
        <taxon>Agaricales</taxon>
        <taxon>Agaricineae</taxon>
        <taxon>Strophariaceae</taxon>
        <taxon>Hypholoma</taxon>
    </lineage>
</organism>
<feature type="region of interest" description="Disordered" evidence="1">
    <location>
        <begin position="517"/>
        <end position="536"/>
    </location>
</feature>
<feature type="region of interest" description="Disordered" evidence="1">
    <location>
        <begin position="214"/>
        <end position="246"/>
    </location>
</feature>
<feature type="region of interest" description="Disordered" evidence="1">
    <location>
        <begin position="272"/>
        <end position="329"/>
    </location>
</feature>
<feature type="region of interest" description="Disordered" evidence="1">
    <location>
        <begin position="344"/>
        <end position="497"/>
    </location>
</feature>
<dbReference type="Proteomes" id="UP000054270">
    <property type="component" value="Unassembled WGS sequence"/>
</dbReference>